<feature type="transmembrane region" description="Helical" evidence="1">
    <location>
        <begin position="115"/>
        <end position="139"/>
    </location>
</feature>
<keyword evidence="3" id="KW-1185">Reference proteome</keyword>
<feature type="transmembrane region" description="Helical" evidence="1">
    <location>
        <begin position="73"/>
        <end position="94"/>
    </location>
</feature>
<feature type="transmembrane region" description="Helical" evidence="1">
    <location>
        <begin position="357"/>
        <end position="374"/>
    </location>
</feature>
<organism evidence="2 3">
    <name type="scientific">Ruegeria halocynthiae</name>
    <dbReference type="NCBI Taxonomy" id="985054"/>
    <lineage>
        <taxon>Bacteria</taxon>
        <taxon>Pseudomonadati</taxon>
        <taxon>Pseudomonadota</taxon>
        <taxon>Alphaproteobacteria</taxon>
        <taxon>Rhodobacterales</taxon>
        <taxon>Roseobacteraceae</taxon>
        <taxon>Ruegeria</taxon>
    </lineage>
</organism>
<protein>
    <submittedName>
        <fullName evidence="2">Putative ABC exporter</fullName>
    </submittedName>
</protein>
<feature type="transmembrane region" description="Helical" evidence="1">
    <location>
        <begin position="435"/>
        <end position="458"/>
    </location>
</feature>
<dbReference type="RefSeq" id="WP_074739051.1">
    <property type="nucleotide sequence ID" value="NZ_FNNP01000012.1"/>
</dbReference>
<keyword evidence="1" id="KW-0812">Transmembrane</keyword>
<feature type="transmembrane region" description="Helical" evidence="1">
    <location>
        <begin position="479"/>
        <end position="501"/>
    </location>
</feature>
<proteinExistence type="predicted"/>
<feature type="transmembrane region" description="Helical" evidence="1">
    <location>
        <begin position="395"/>
        <end position="423"/>
    </location>
</feature>
<evidence type="ECO:0000313" key="3">
    <source>
        <dbReference type="Proteomes" id="UP000183400"/>
    </source>
</evidence>
<name>A0A1H3EW73_9RHOB</name>
<dbReference type="OrthoDB" id="7798170at2"/>
<feature type="transmembrane region" description="Helical" evidence="1">
    <location>
        <begin position="243"/>
        <end position="262"/>
    </location>
</feature>
<feature type="transmembrane region" description="Helical" evidence="1">
    <location>
        <begin position="145"/>
        <end position="168"/>
    </location>
</feature>
<reference evidence="3" key="1">
    <citation type="submission" date="2016-10" db="EMBL/GenBank/DDBJ databases">
        <authorList>
            <person name="Varghese N."/>
            <person name="Submissions S."/>
        </authorList>
    </citation>
    <scope>NUCLEOTIDE SEQUENCE [LARGE SCALE GENOMIC DNA]</scope>
    <source>
        <strain evidence="3">DSM 27839</strain>
    </source>
</reference>
<accession>A0A1H3EW73</accession>
<dbReference type="AlphaFoldDB" id="A0A1H3EW73"/>
<evidence type="ECO:0000313" key="2">
    <source>
        <dbReference type="EMBL" id="SDX82880.1"/>
    </source>
</evidence>
<sequence length="544" mass="59362">MDSALFRLLLMRLRAGIRLRLIQLTTSRGLLFSVSFCGIIWLLVVANGSSLETGFLADAASDRQALSTQISTYMPLGMLAMSLLTVVLSTGPTFHFSPTEINFLFTGPFRRRDLIIYKFSAYVAGATLSSALITIFAQAQTGSALTAFIASLLTLIFVQLNSAVIGMAGQALEGSRLARFRWPAIALLSAAVTATVVYAWMTPECSLFDLLVEFRHSWIGTIILSPYIVFAELFVAPSLFPHLFVWASIAVLINAALLHLAIKLDTRTTDRALKENARQSDRWERITQGGSFWATERTEIPSICRAPIVVGLGPIAWRQALNVARSSFRVVAVFVGMAACVGPVLSAAGISVTDTRAVLFFYIFFVFILPRTLVCDFRGDLSRMEVYKTLPITPWRICAGQLVTQVVLACVVAVTMIVSIVVFEDGVRVPDALALAAFVFPLTVLLYTVENTIHLLFPTKLLPMGRADFEFLGRSLVEFIAKSIAILAAAAASAAVGLMTFTTIRPSLVLSGLASWITLTLIGLLTLVVMQYAFRRFAVAENTD</sequence>
<evidence type="ECO:0000256" key="1">
    <source>
        <dbReference type="SAM" id="Phobius"/>
    </source>
</evidence>
<feature type="transmembrane region" description="Helical" evidence="1">
    <location>
        <begin position="180"/>
        <end position="201"/>
    </location>
</feature>
<keyword evidence="1" id="KW-1133">Transmembrane helix</keyword>
<dbReference type="EMBL" id="FNNP01000012">
    <property type="protein sequence ID" value="SDX82880.1"/>
    <property type="molecule type" value="Genomic_DNA"/>
</dbReference>
<feature type="transmembrane region" description="Helical" evidence="1">
    <location>
        <begin position="21"/>
        <end position="44"/>
    </location>
</feature>
<dbReference type="Proteomes" id="UP000183400">
    <property type="component" value="Unassembled WGS sequence"/>
</dbReference>
<gene>
    <name evidence="2" type="ORF">SAMN05444358_11280</name>
</gene>
<keyword evidence="1" id="KW-0472">Membrane</keyword>
<feature type="transmembrane region" description="Helical" evidence="1">
    <location>
        <begin position="328"/>
        <end position="351"/>
    </location>
</feature>
<feature type="transmembrane region" description="Helical" evidence="1">
    <location>
        <begin position="513"/>
        <end position="534"/>
    </location>
</feature>